<dbReference type="AlphaFoldDB" id="A0ABD2ZLG2"/>
<dbReference type="SUPFAM" id="SSF56219">
    <property type="entry name" value="DNase I-like"/>
    <property type="match status" value="1"/>
</dbReference>
<comment type="caution">
    <text evidence="1">The sequence shown here is derived from an EMBL/GenBank/DDBJ whole genome shotgun (WGS) entry which is preliminary data.</text>
</comment>
<dbReference type="Gene3D" id="3.60.10.10">
    <property type="entry name" value="Endonuclease/exonuclease/phosphatase"/>
    <property type="match status" value="1"/>
</dbReference>
<dbReference type="PANTHER" id="PTHR33710:SF71">
    <property type="entry name" value="ENDONUCLEASE_EXONUCLEASE_PHOSPHATASE DOMAIN-CONTAINING PROTEIN"/>
    <property type="match status" value="1"/>
</dbReference>
<dbReference type="InterPro" id="IPR036691">
    <property type="entry name" value="Endo/exonu/phosph_ase_sf"/>
</dbReference>
<dbReference type="PANTHER" id="PTHR33710">
    <property type="entry name" value="BNAC02G09200D PROTEIN"/>
    <property type="match status" value="1"/>
</dbReference>
<dbReference type="Proteomes" id="UP001630127">
    <property type="component" value="Unassembled WGS sequence"/>
</dbReference>
<evidence type="ECO:0000313" key="1">
    <source>
        <dbReference type="EMBL" id="KAL3519686.1"/>
    </source>
</evidence>
<proteinExistence type="predicted"/>
<evidence type="ECO:0000313" key="2">
    <source>
        <dbReference type="Proteomes" id="UP001630127"/>
    </source>
</evidence>
<accession>A0ABD2ZLG2</accession>
<organism evidence="1 2">
    <name type="scientific">Cinchona calisaya</name>
    <dbReference type="NCBI Taxonomy" id="153742"/>
    <lineage>
        <taxon>Eukaryota</taxon>
        <taxon>Viridiplantae</taxon>
        <taxon>Streptophyta</taxon>
        <taxon>Embryophyta</taxon>
        <taxon>Tracheophyta</taxon>
        <taxon>Spermatophyta</taxon>
        <taxon>Magnoliopsida</taxon>
        <taxon>eudicotyledons</taxon>
        <taxon>Gunneridae</taxon>
        <taxon>Pentapetalae</taxon>
        <taxon>asterids</taxon>
        <taxon>lamiids</taxon>
        <taxon>Gentianales</taxon>
        <taxon>Rubiaceae</taxon>
        <taxon>Cinchonoideae</taxon>
        <taxon>Cinchoneae</taxon>
        <taxon>Cinchona</taxon>
    </lineage>
</organism>
<reference evidence="1 2" key="1">
    <citation type="submission" date="2024-11" db="EMBL/GenBank/DDBJ databases">
        <title>A near-complete genome assembly of Cinchona calisaya.</title>
        <authorList>
            <person name="Lian D.C."/>
            <person name="Zhao X.W."/>
            <person name="Wei L."/>
        </authorList>
    </citation>
    <scope>NUCLEOTIDE SEQUENCE [LARGE SCALE GENOMIC DNA]</scope>
    <source>
        <tissue evidence="1">Nenye</tissue>
    </source>
</reference>
<name>A0ABD2ZLG2_9GENT</name>
<gene>
    <name evidence="1" type="ORF">ACH5RR_017835</name>
</gene>
<sequence>MGDFNIIRFSSEKIGGSRTDSQAMDEFEDCIQQLDIEDIPYKGYLLTWCNGREGNARIYCKLDRILSNCAWHTQFPNAEVEFLDPLISDHSPGLVSIKEEFNAGPKPFKFHSFWMKHLQFKKILRSNWIDEDYGNPMRTLCIKLKNLKGHLKELNKKHYSNISTMVLQIKEELWMTQQRLQLQPYDIEAQKNEKDLMVKYADLLLAEKAFFKDKARVKWLQHVDRNTKFFHRSVQIHQARNKIMTI</sequence>
<dbReference type="EMBL" id="JBJUIK010000008">
    <property type="protein sequence ID" value="KAL3519686.1"/>
    <property type="molecule type" value="Genomic_DNA"/>
</dbReference>
<keyword evidence="2" id="KW-1185">Reference proteome</keyword>
<protein>
    <submittedName>
        <fullName evidence="1">Uncharacterized protein</fullName>
    </submittedName>
</protein>